<evidence type="ECO:0000313" key="3">
    <source>
        <dbReference type="Proteomes" id="UP001140172"/>
    </source>
</evidence>
<feature type="region of interest" description="Disordered" evidence="1">
    <location>
        <begin position="327"/>
        <end position="374"/>
    </location>
</feature>
<keyword evidence="3" id="KW-1185">Reference proteome</keyword>
<reference evidence="2" key="1">
    <citation type="submission" date="2022-07" db="EMBL/GenBank/DDBJ databases">
        <title>Phylogenomic reconstructions and comparative analyses of Kickxellomycotina fungi.</title>
        <authorList>
            <person name="Reynolds N.K."/>
            <person name="Stajich J.E."/>
            <person name="Barry K."/>
            <person name="Grigoriev I.V."/>
            <person name="Crous P."/>
            <person name="Smith M.E."/>
        </authorList>
    </citation>
    <scope>NUCLEOTIDE SEQUENCE</scope>
    <source>
        <strain evidence="2">BCRC 34489</strain>
    </source>
</reference>
<dbReference type="Proteomes" id="UP001140172">
    <property type="component" value="Unassembled WGS sequence"/>
</dbReference>
<proteinExistence type="predicted"/>
<dbReference type="OrthoDB" id="5587196at2759"/>
<evidence type="ECO:0000313" key="2">
    <source>
        <dbReference type="EMBL" id="KAJ2783972.1"/>
    </source>
</evidence>
<feature type="region of interest" description="Disordered" evidence="1">
    <location>
        <begin position="61"/>
        <end position="127"/>
    </location>
</feature>
<dbReference type="EMBL" id="JANBUM010000126">
    <property type="protein sequence ID" value="KAJ2783972.1"/>
    <property type="molecule type" value="Genomic_DNA"/>
</dbReference>
<evidence type="ECO:0000256" key="1">
    <source>
        <dbReference type="SAM" id="MobiDB-lite"/>
    </source>
</evidence>
<accession>A0A9W8HKR5</accession>
<organism evidence="2 3">
    <name type="scientific">Coemansia interrupta</name>
    <dbReference type="NCBI Taxonomy" id="1126814"/>
    <lineage>
        <taxon>Eukaryota</taxon>
        <taxon>Fungi</taxon>
        <taxon>Fungi incertae sedis</taxon>
        <taxon>Zoopagomycota</taxon>
        <taxon>Kickxellomycotina</taxon>
        <taxon>Kickxellomycetes</taxon>
        <taxon>Kickxellales</taxon>
        <taxon>Kickxellaceae</taxon>
        <taxon>Coemansia</taxon>
    </lineage>
</organism>
<comment type="caution">
    <text evidence="2">The sequence shown here is derived from an EMBL/GenBank/DDBJ whole genome shotgun (WGS) entry which is preliminary data.</text>
</comment>
<name>A0A9W8HKR5_9FUNG</name>
<dbReference type="AlphaFoldDB" id="A0A9W8HKR5"/>
<gene>
    <name evidence="2" type="ORF">GGI15_002402</name>
</gene>
<feature type="compositionally biased region" description="Polar residues" evidence="1">
    <location>
        <begin position="70"/>
        <end position="79"/>
    </location>
</feature>
<protein>
    <submittedName>
        <fullName evidence="2">Uncharacterized protein</fullName>
    </submittedName>
</protein>
<sequence>MQCIWPEDQAIDIDAARVRRLLRKLHARLGDIEEDVALRPSAYGGGGGRQQRPPRFTYSRRGDAAHVRSTRPQHQQQHAATAGPLMRSASLGALSDSEDAARQDPALWLTTPRKRMRRTGSQGGAPPFAQRLEALTAQREAQPANGGKALGLRSLVVQLGETLWLGRGAAPADAAARCRLLPLRLLAAFRLGEAVAREGAADLDYVDGIFAAVPPLLARFVLWHHVVALCMLRAPAYADALADALGCVGAFAQLDWLLARRLEAMREMRALVDPARVAPLHLRAVDIGADARFVGEMVGLLAAQHAAHGGDALWRLFVPTPASAAAATAAARPPRPRVGLDDDDDDTCFGGSSDPESDHDQSGDFGAAPPAGRGSARVRAAHTLAVSRYAKWVARMGCAAQSTLVLAEALAHALAFLAGLADSGRRVPADEAGLAVDAVRAICSLMFTRLGCRPTSAAADGVVPAGAWRAIDALTAFAARMERAGGGAGLSPAVRGAVATCATYRFGLVLLALLALRHRLTDAAGHDDADAEQARARLTRIARADLRRMCDAAGPGVAPSAVAVPAAFAARGGPEARLAALVLDAVVVPLAVAGASPPMFLDLARLVADALRCARVALAMANLVEARLDVIWDHHCECAAMQNDWAALQAAWSEALVEPPAAAAVPADAKPDAGADATPYRTAVRAQLSGLAADLQRRRDEQLARKHRPPARASLSAVSAFASAQSSAAAAAAAVQDDELGLLLTQSRRRSHNIR</sequence>